<evidence type="ECO:0000256" key="5">
    <source>
        <dbReference type="ARBA" id="ARBA00022692"/>
    </source>
</evidence>
<dbReference type="KEGG" id="mphy:MCBMB27_01732"/>
<dbReference type="EMBL" id="FOPK01000002">
    <property type="protein sequence ID" value="SFG32292.1"/>
    <property type="molecule type" value="Genomic_DNA"/>
</dbReference>
<dbReference type="PRINTS" id="PR00173">
    <property type="entry name" value="EDTRNSPORT"/>
</dbReference>
<evidence type="ECO:0000313" key="11">
    <source>
        <dbReference type="EMBL" id="SFG32292.1"/>
    </source>
</evidence>
<dbReference type="Proteomes" id="UP000199140">
    <property type="component" value="Unassembled WGS sequence"/>
</dbReference>
<reference evidence="11 13" key="2">
    <citation type="submission" date="2016-10" db="EMBL/GenBank/DDBJ databases">
        <authorList>
            <person name="Varghese N."/>
            <person name="Submissions S."/>
        </authorList>
    </citation>
    <scope>NUCLEOTIDE SEQUENCE [LARGE SCALE GENOMIC DNA]</scope>
    <source>
        <strain evidence="11 13">CBMB27</strain>
    </source>
</reference>
<dbReference type="GO" id="GO:0015366">
    <property type="term" value="F:malate:proton symporter activity"/>
    <property type="evidence" value="ECO:0007669"/>
    <property type="project" value="TreeGrafter"/>
</dbReference>
<dbReference type="GO" id="GO:0015138">
    <property type="term" value="F:fumarate transmembrane transporter activity"/>
    <property type="evidence" value="ECO:0007669"/>
    <property type="project" value="TreeGrafter"/>
</dbReference>
<accession>A0AAE8HNB3</accession>
<feature type="transmembrane region" description="Helical" evidence="9">
    <location>
        <begin position="110"/>
        <end position="132"/>
    </location>
</feature>
<proteinExistence type="inferred from homology"/>
<evidence type="ECO:0000256" key="8">
    <source>
        <dbReference type="ARBA" id="ARBA00023136"/>
    </source>
</evidence>
<keyword evidence="8 9" id="KW-0472">Membrane</keyword>
<dbReference type="InterPro" id="IPR036458">
    <property type="entry name" value="Na:dicarbo_symporter_sf"/>
</dbReference>
<dbReference type="NCBIfam" id="NF002461">
    <property type="entry name" value="PRK01663.1"/>
    <property type="match status" value="1"/>
</dbReference>
<dbReference type="Gene3D" id="1.10.3860.10">
    <property type="entry name" value="Sodium:dicarboxylate symporter"/>
    <property type="match status" value="1"/>
</dbReference>
<feature type="transmembrane region" description="Helical" evidence="9">
    <location>
        <begin position="217"/>
        <end position="241"/>
    </location>
</feature>
<protein>
    <submittedName>
        <fullName evidence="11">Aerobic C4-dicarboxylate transport protein</fullName>
    </submittedName>
    <submittedName>
        <fullName evidence="10">C4-dicarboxylate transport protein 4</fullName>
    </submittedName>
</protein>
<dbReference type="GO" id="GO:0070778">
    <property type="term" value="P:L-aspartate transmembrane transport"/>
    <property type="evidence" value="ECO:0007669"/>
    <property type="project" value="TreeGrafter"/>
</dbReference>
<evidence type="ECO:0000313" key="12">
    <source>
        <dbReference type="Proteomes" id="UP000185487"/>
    </source>
</evidence>
<dbReference type="Pfam" id="PF00375">
    <property type="entry name" value="SDF"/>
    <property type="match status" value="1"/>
</dbReference>
<evidence type="ECO:0000313" key="13">
    <source>
        <dbReference type="Proteomes" id="UP000199140"/>
    </source>
</evidence>
<dbReference type="PANTHER" id="PTHR42865:SF1">
    <property type="entry name" value="AEROBIC C4-DICARBOXYLATE TRANSPORT PROTEIN"/>
    <property type="match status" value="1"/>
</dbReference>
<keyword evidence="5 9" id="KW-0812">Transmembrane</keyword>
<reference evidence="10 12" key="1">
    <citation type="submission" date="2016-04" db="EMBL/GenBank/DDBJ databases">
        <title>Complete genome sequencing and analysis of CBMB27, Methylobacterium phyllosphaerae isolated from leaf tissues of rice (Oryza sativa L.).</title>
        <authorList>
            <person name="Lee Y."/>
            <person name="Hwangbo K."/>
            <person name="Chung H."/>
            <person name="Yoo J."/>
            <person name="Kim K.Y."/>
            <person name="Sa T.M."/>
            <person name="Um Y."/>
            <person name="Madhaiyan M."/>
        </authorList>
    </citation>
    <scope>NUCLEOTIDE SEQUENCE [LARGE SCALE GENOMIC DNA]</scope>
    <source>
        <strain evidence="10 12">CBMB27</strain>
    </source>
</reference>
<evidence type="ECO:0000313" key="10">
    <source>
        <dbReference type="EMBL" id="APT31023.1"/>
    </source>
</evidence>
<feature type="transmembrane region" description="Helical" evidence="9">
    <location>
        <begin position="183"/>
        <end position="205"/>
    </location>
</feature>
<evidence type="ECO:0000256" key="2">
    <source>
        <dbReference type="ARBA" id="ARBA00006148"/>
    </source>
</evidence>
<feature type="transmembrane region" description="Helical" evidence="9">
    <location>
        <begin position="41"/>
        <end position="59"/>
    </location>
</feature>
<name>A0AAE8HNB3_9HYPH</name>
<dbReference type="AlphaFoldDB" id="A0AAE8HNB3"/>
<evidence type="ECO:0000256" key="7">
    <source>
        <dbReference type="ARBA" id="ARBA00022989"/>
    </source>
</evidence>
<evidence type="ECO:0000256" key="4">
    <source>
        <dbReference type="ARBA" id="ARBA00022475"/>
    </source>
</evidence>
<dbReference type="Proteomes" id="UP000185487">
    <property type="component" value="Chromosome"/>
</dbReference>
<dbReference type="EMBL" id="CP015367">
    <property type="protein sequence ID" value="APT31023.1"/>
    <property type="molecule type" value="Genomic_DNA"/>
</dbReference>
<dbReference type="GO" id="GO:0015141">
    <property type="term" value="F:succinate transmembrane transporter activity"/>
    <property type="evidence" value="ECO:0007669"/>
    <property type="project" value="TreeGrafter"/>
</dbReference>
<organism evidence="11 13">
    <name type="scientific">Methylobacterium phyllosphaerae</name>
    <dbReference type="NCBI Taxonomy" id="418223"/>
    <lineage>
        <taxon>Bacteria</taxon>
        <taxon>Pseudomonadati</taxon>
        <taxon>Pseudomonadota</taxon>
        <taxon>Alphaproteobacteria</taxon>
        <taxon>Hyphomicrobiales</taxon>
        <taxon>Methylobacteriaceae</taxon>
        <taxon>Methylobacterium</taxon>
    </lineage>
</organism>
<comment type="subcellular location">
    <subcellularLocation>
        <location evidence="1">Cell inner membrane</location>
        <topology evidence="1">Multi-pass membrane protein</topology>
    </subcellularLocation>
</comment>
<feature type="transmembrane region" description="Helical" evidence="9">
    <location>
        <begin position="74"/>
        <end position="98"/>
    </location>
</feature>
<keyword evidence="7 9" id="KW-1133">Transmembrane helix</keyword>
<keyword evidence="6" id="KW-0769">Symport</keyword>
<evidence type="ECO:0000256" key="9">
    <source>
        <dbReference type="SAM" id="Phobius"/>
    </source>
</evidence>
<keyword evidence="4" id="KW-1003">Cell membrane</keyword>
<feature type="transmembrane region" description="Helical" evidence="9">
    <location>
        <begin position="253"/>
        <end position="275"/>
    </location>
</feature>
<comment type="similarity">
    <text evidence="2">Belongs to the dicarboxylate/amino acid:cation symporter (DAACS) (TC 2.A.23) family.</text>
</comment>
<evidence type="ECO:0000256" key="1">
    <source>
        <dbReference type="ARBA" id="ARBA00004429"/>
    </source>
</evidence>
<dbReference type="PROSITE" id="PS00714">
    <property type="entry name" value="NA_DICARBOXYL_SYMP_2"/>
    <property type="match status" value="1"/>
</dbReference>
<dbReference type="SUPFAM" id="SSF118215">
    <property type="entry name" value="Proton glutamate symport protein"/>
    <property type="match status" value="1"/>
</dbReference>
<keyword evidence="3" id="KW-0813">Transport</keyword>
<keyword evidence="12" id="KW-1185">Reference proteome</keyword>
<sequence length="477" mass="50001">MIIASVPAQWEGARSSHGMDMAQAIHAPAPAAAPREPWYKVLYIQVLIAIALGVLLGWYDPATGKSMKWLGDAFIGLIKMMIAPIIFCTIVHGIASIGDLKKVGRVGLKALVYFEVVSTIALLIGVIVGEVIRPGAGFNADPSKLDASKVATYASKAAADSTVAHILAIIPKSFLDPFATGDLLQVLLISILTGVVVTNLGERAAGVNRAIDTAGQIFFRIIGIIVKLAPVGAFGAMAFTIGEYGIQKVYDLAWLVGTFYITALLFVLVVLGTIARIAGFSILRFLAYIKDELLIVVGTSSSETVLPQLMTKMRRLGASDSVVGLVVPTGYSFNLDGTNIYMTLATLFLAQAVGVDLSISQYATIILVAMLTSKGASGVTGAGFITLAATLSAIPNSPVPVAAMTLVLGIDKFMSECRALTNLVGNGVACVVVSRWEGELDVAKLNEVMAHPLAIGTHIADEAPQPMGTDSKVAAAE</sequence>
<gene>
    <name evidence="10" type="ORF">MCBMB27_01732</name>
    <name evidence="11" type="ORF">SAMN05192567_10295</name>
</gene>
<evidence type="ECO:0000256" key="6">
    <source>
        <dbReference type="ARBA" id="ARBA00022847"/>
    </source>
</evidence>
<dbReference type="InterPro" id="IPR018107">
    <property type="entry name" value="Na-dicarboxylate_symporter_CS"/>
</dbReference>
<dbReference type="GO" id="GO:0005886">
    <property type="term" value="C:plasma membrane"/>
    <property type="evidence" value="ECO:0007669"/>
    <property type="project" value="UniProtKB-SubCell"/>
</dbReference>
<dbReference type="PANTHER" id="PTHR42865">
    <property type="entry name" value="PROTON/GLUTAMATE-ASPARTATE SYMPORTER"/>
    <property type="match status" value="1"/>
</dbReference>
<dbReference type="FunFam" id="1.10.3860.10:FF:000001">
    <property type="entry name" value="C4-dicarboxylate transport protein"/>
    <property type="match status" value="1"/>
</dbReference>
<evidence type="ECO:0000256" key="3">
    <source>
        <dbReference type="ARBA" id="ARBA00022448"/>
    </source>
</evidence>
<dbReference type="InterPro" id="IPR001991">
    <property type="entry name" value="Na-dicarboxylate_symporter"/>
</dbReference>